<protein>
    <recommendedName>
        <fullName evidence="4">CUB domain-containing protein</fullName>
    </recommendedName>
</protein>
<dbReference type="AlphaFoldDB" id="T1KAQ1"/>
<dbReference type="EMBL" id="CAEY01001941">
    <property type="status" value="NOT_ANNOTATED_CDS"/>
    <property type="molecule type" value="Genomic_DNA"/>
</dbReference>
<keyword evidence="1" id="KW-0732">Signal</keyword>
<reference evidence="2" key="2">
    <citation type="submission" date="2015-06" db="UniProtKB">
        <authorList>
            <consortium name="EnsemblMetazoa"/>
        </authorList>
    </citation>
    <scope>IDENTIFICATION</scope>
</reference>
<sequence length="425" mass="47670">MAFPWFTWLTWITVIIQLAFPLVQSTQSSLVTGECLYQECAVNPLAECYFSSDLLIDCETREACQRVIVYKVIPESPLKENLSITLHSYSLRPNTSIDLTLDVSYMIGSHLKSVALQSFKCLYSHENGTSSATMVGYNDSQVLGEVLYTGESIHCQWIISPEGPLWPIQLDGQPLNLYNHVFACNRLSVNSSLVYVFTHAPPLHRLRYITDTLYPNNRLPFNPCELSQSPKKQCSGQTIIVPRHEDETYLEVYLIVFDPISGINLQLKHSADEQNIGLLRCRFDSTLNPRCVGALNNPGDFDDTDVSSSLSIEDYQLGSVEASPLFNSTGLRAFWRVPVSFAQLWNSQGSDGVDFLLDLTITMESGEVHSTRGTIKVNLSADYPSPLDYRKCLNSDSSSTSSLFLSHSNSLIWFFSMMVLAQLLH</sequence>
<organism evidence="2 3">
    <name type="scientific">Tetranychus urticae</name>
    <name type="common">Two-spotted spider mite</name>
    <dbReference type="NCBI Taxonomy" id="32264"/>
    <lineage>
        <taxon>Eukaryota</taxon>
        <taxon>Metazoa</taxon>
        <taxon>Ecdysozoa</taxon>
        <taxon>Arthropoda</taxon>
        <taxon>Chelicerata</taxon>
        <taxon>Arachnida</taxon>
        <taxon>Acari</taxon>
        <taxon>Acariformes</taxon>
        <taxon>Trombidiformes</taxon>
        <taxon>Prostigmata</taxon>
        <taxon>Eleutherengona</taxon>
        <taxon>Raphignathae</taxon>
        <taxon>Tetranychoidea</taxon>
        <taxon>Tetranychidae</taxon>
        <taxon>Tetranychus</taxon>
    </lineage>
</organism>
<evidence type="ECO:0000313" key="3">
    <source>
        <dbReference type="Proteomes" id="UP000015104"/>
    </source>
</evidence>
<dbReference type="Proteomes" id="UP000015104">
    <property type="component" value="Unassembled WGS sequence"/>
</dbReference>
<dbReference type="HOGENOM" id="CLU_646138_0_0_1"/>
<proteinExistence type="predicted"/>
<evidence type="ECO:0000256" key="1">
    <source>
        <dbReference type="SAM" id="SignalP"/>
    </source>
</evidence>
<feature type="chain" id="PRO_5004581180" description="CUB domain-containing protein" evidence="1">
    <location>
        <begin position="26"/>
        <end position="425"/>
    </location>
</feature>
<feature type="signal peptide" evidence="1">
    <location>
        <begin position="1"/>
        <end position="25"/>
    </location>
</feature>
<reference evidence="3" key="1">
    <citation type="submission" date="2011-08" db="EMBL/GenBank/DDBJ databases">
        <authorList>
            <person name="Rombauts S."/>
        </authorList>
    </citation>
    <scope>NUCLEOTIDE SEQUENCE</scope>
    <source>
        <strain evidence="3">London</strain>
    </source>
</reference>
<evidence type="ECO:0008006" key="4">
    <source>
        <dbReference type="Google" id="ProtNLM"/>
    </source>
</evidence>
<name>T1KAQ1_TETUR</name>
<evidence type="ECO:0000313" key="2">
    <source>
        <dbReference type="EnsemblMetazoa" id="tetur08g01280.1"/>
    </source>
</evidence>
<keyword evidence="3" id="KW-1185">Reference proteome</keyword>
<accession>T1KAQ1</accession>
<dbReference type="EnsemblMetazoa" id="tetur08g01280.1">
    <property type="protein sequence ID" value="tetur08g01280.1"/>
    <property type="gene ID" value="tetur08g01280"/>
</dbReference>